<comment type="caution">
    <text evidence="1">The sequence shown here is derived from an EMBL/GenBank/DDBJ whole genome shotgun (WGS) entry which is preliminary data.</text>
</comment>
<sequence>MMSINVNAAAVALVKAVRKLPPDYTSPEARGPIAIIATMKHNHHIRVFARYGHMPSGFRCSRYIRPSSKAGQKLIEKLLARDMQCAERLMQDFIKNRSLMFYGRLIKTIPADEIDQDPALYTLYDAQDEEETVTQDMEPTVEDAEVFNSLMEAAQHTQQAQRIVQTIHELQQHLDKLQIGLDEMERSLLDYLVQLRHTGE</sequence>
<evidence type="ECO:0000313" key="1">
    <source>
        <dbReference type="EMBL" id="MBC9177160.1"/>
    </source>
</evidence>
<organism evidence="1 2">
    <name type="scientific">Pseudoroseomonas ludipueritiae</name>
    <dbReference type="NCBI Taxonomy" id="198093"/>
    <lineage>
        <taxon>Bacteria</taxon>
        <taxon>Pseudomonadati</taxon>
        <taxon>Pseudomonadota</taxon>
        <taxon>Alphaproteobacteria</taxon>
        <taxon>Acetobacterales</taxon>
        <taxon>Acetobacteraceae</taxon>
        <taxon>Pseudoroseomonas</taxon>
    </lineage>
</organism>
<dbReference type="Proteomes" id="UP000603940">
    <property type="component" value="Unassembled WGS sequence"/>
</dbReference>
<evidence type="ECO:0000313" key="2">
    <source>
        <dbReference type="Proteomes" id="UP000603940"/>
    </source>
</evidence>
<gene>
    <name evidence="1" type="ORF">IBL25_09455</name>
</gene>
<keyword evidence="2" id="KW-1185">Reference proteome</keyword>
<proteinExistence type="predicted"/>
<reference evidence="1 2" key="1">
    <citation type="journal article" date="2009" name="Int. J. Syst. Evol. Microbiol.">
        <title>Transfer of Teichococcus ludipueritiae and Muricoccus roseus to the genus Roseomonas, as Roseomonas ludipueritiae comb. nov. and Roseomonas rosea comb. nov., respectively, and emended description of the genus Roseomonas.</title>
        <authorList>
            <person name="Sanchez-Porro C."/>
            <person name="Gallego V."/>
            <person name="Busse H.J."/>
            <person name="Kampfer P."/>
            <person name="Ventosa A."/>
        </authorList>
    </citation>
    <scope>NUCLEOTIDE SEQUENCE [LARGE SCALE GENOMIC DNA]</scope>
    <source>
        <strain evidence="1 2">DSM 14915</strain>
    </source>
</reference>
<dbReference type="RefSeq" id="WP_187778303.1">
    <property type="nucleotide sequence ID" value="NZ_JACTUZ010000030.1"/>
</dbReference>
<dbReference type="EMBL" id="JACTUZ010000030">
    <property type="protein sequence ID" value="MBC9177160.1"/>
    <property type="molecule type" value="Genomic_DNA"/>
</dbReference>
<name>A0ABR7R600_9PROT</name>
<accession>A0ABR7R600</accession>
<protein>
    <submittedName>
        <fullName evidence="1">Uncharacterized protein</fullName>
    </submittedName>
</protein>